<protein>
    <recommendedName>
        <fullName evidence="3 7">2-C-methyl-D-erythritol 2,4-cyclodiphosphate synthase</fullName>
        <shortName evidence="7">MECDP-synthase</shortName>
        <shortName evidence="7">MECPP-synthase</shortName>
        <shortName evidence="7">MECPS</shortName>
        <ecNumber evidence="3 7">4.6.1.12</ecNumber>
    </recommendedName>
</protein>
<organism evidence="10 11">
    <name type="scientific">Bifidobacterium saguini DSM 23967</name>
    <dbReference type="NCBI Taxonomy" id="1437607"/>
    <lineage>
        <taxon>Bacteria</taxon>
        <taxon>Bacillati</taxon>
        <taxon>Actinomycetota</taxon>
        <taxon>Actinomycetes</taxon>
        <taxon>Bifidobacteriales</taxon>
        <taxon>Bifidobacteriaceae</taxon>
        <taxon>Bifidobacterium</taxon>
    </lineage>
</organism>
<dbReference type="UniPathway" id="UPA00056">
    <property type="reaction ID" value="UER00095"/>
</dbReference>
<proteinExistence type="inferred from homology"/>
<evidence type="ECO:0000256" key="2">
    <source>
        <dbReference type="ARBA" id="ARBA00004709"/>
    </source>
</evidence>
<feature type="binding site" evidence="7">
    <location>
        <begin position="13"/>
        <end position="15"/>
    </location>
    <ligand>
        <name>4-CDP-2-C-methyl-D-erythritol 2-phosphate</name>
        <dbReference type="ChEBI" id="CHEBI:57919"/>
    </ligand>
</feature>
<reference evidence="10 11" key="1">
    <citation type="submission" date="2014-03" db="EMBL/GenBank/DDBJ databases">
        <title>Genomics of Bifidobacteria.</title>
        <authorList>
            <person name="Ventura M."/>
            <person name="Milani C."/>
            <person name="Lugli G.A."/>
        </authorList>
    </citation>
    <scope>NUCLEOTIDE SEQUENCE [LARGE SCALE GENOMIC DNA]</scope>
    <source>
        <strain evidence="10 11">DSM 23967</strain>
    </source>
</reference>
<evidence type="ECO:0000256" key="4">
    <source>
        <dbReference type="ARBA" id="ARBA00022723"/>
    </source>
</evidence>
<comment type="caution">
    <text evidence="10">The sequence shown here is derived from an EMBL/GenBank/DDBJ whole genome shotgun (WGS) entry which is preliminary data.</text>
</comment>
<sequence>MTRGNMMIGQGFDAHRFAPAGTGRPLWVAGLHWPVPENADSTVAARFEGIEGDSDGDVAAHALIDALLSAAGLGDIGSLFGVGADAHGAGMHGVDMLHETVGHLAQHGYKPTSASVVIVGNRPKIGTRRTEAEAVLSEAIGCRVSVTATTTDHMGFTGRDEGIAAIANALVTCTD</sequence>
<feature type="binding site" evidence="7">
    <location>
        <position position="159"/>
    </location>
    <ligand>
        <name>4-CDP-2-C-methyl-D-erythritol 2-phosphate</name>
        <dbReference type="ChEBI" id="CHEBI:57919"/>
    </ligand>
</feature>
<evidence type="ECO:0000313" key="11">
    <source>
        <dbReference type="Proteomes" id="UP000029066"/>
    </source>
</evidence>
<feature type="binding site" evidence="7">
    <location>
        <position position="15"/>
    </location>
    <ligand>
        <name>a divalent metal cation</name>
        <dbReference type="ChEBI" id="CHEBI:60240"/>
    </ligand>
</feature>
<dbReference type="InterPro" id="IPR036571">
    <property type="entry name" value="MECDP_synthase_sf"/>
</dbReference>
<dbReference type="PANTHER" id="PTHR43181">
    <property type="entry name" value="2-C-METHYL-D-ERYTHRITOL 2,4-CYCLODIPHOSPHATE SYNTHASE, CHLOROPLASTIC"/>
    <property type="match status" value="1"/>
</dbReference>
<comment type="cofactor">
    <cofactor evidence="7">
        <name>a divalent metal cation</name>
        <dbReference type="ChEBI" id="CHEBI:60240"/>
    </cofactor>
    <text evidence="7">Binds 1 divalent metal cation per subunit.</text>
</comment>
<comment type="similarity">
    <text evidence="7 8">Belongs to the IspF family.</text>
</comment>
<comment type="function">
    <text evidence="7">Involved in the biosynthesis of isopentenyl diphosphate (IPP) and dimethylallyl diphosphate (DMAPP), two major building blocks of isoprenoid compounds. Catalyzes the conversion of 4-diphosphocytidyl-2-C-methyl-D-erythritol 2-phosphate (CDP-ME2P) to 2-C-methyl-D-erythritol 2,4-cyclodiphosphate (ME-CPP) with a corresponding release of cytidine 5-monophosphate (CMP).</text>
</comment>
<feature type="binding site" evidence="7">
    <location>
        <position position="61"/>
    </location>
    <ligand>
        <name>a divalent metal cation</name>
        <dbReference type="ChEBI" id="CHEBI:60240"/>
    </ligand>
</feature>
<evidence type="ECO:0000256" key="5">
    <source>
        <dbReference type="ARBA" id="ARBA00023229"/>
    </source>
</evidence>
<dbReference type="EMBL" id="JGZN01000006">
    <property type="protein sequence ID" value="KFI93154.1"/>
    <property type="molecule type" value="Genomic_DNA"/>
</dbReference>
<keyword evidence="5 7" id="KW-0414">Isoprene biosynthesis</keyword>
<comment type="pathway">
    <text evidence="2 7">Isoprenoid biosynthesis; isopentenyl diphosphate biosynthesis via DXP pathway; isopentenyl diphosphate from 1-deoxy-D-xylulose 5-phosphate: step 4/6.</text>
</comment>
<feature type="binding site" evidence="7">
    <location>
        <begin position="75"/>
        <end position="77"/>
    </location>
    <ligand>
        <name>4-CDP-2-C-methyl-D-erythritol 2-phosphate</name>
        <dbReference type="ChEBI" id="CHEBI:57919"/>
    </ligand>
</feature>
<feature type="site" description="Transition state stabilizer" evidence="7">
    <location>
        <position position="53"/>
    </location>
</feature>
<evidence type="ECO:0000313" key="10">
    <source>
        <dbReference type="EMBL" id="KFI93154.1"/>
    </source>
</evidence>
<evidence type="ECO:0000256" key="6">
    <source>
        <dbReference type="ARBA" id="ARBA00023239"/>
    </source>
</evidence>
<dbReference type="EC" id="4.6.1.12" evidence="3 7"/>
<dbReference type="STRING" id="1437607.BISA_1319"/>
<dbReference type="AlphaFoldDB" id="A0A087DCA4"/>
<feature type="binding site" evidence="7">
    <location>
        <position position="13"/>
    </location>
    <ligand>
        <name>a divalent metal cation</name>
        <dbReference type="ChEBI" id="CHEBI:60240"/>
    </ligand>
</feature>
<keyword evidence="6 7" id="KW-0456">Lyase</keyword>
<feature type="site" description="Transition state stabilizer" evidence="7">
    <location>
        <position position="150"/>
    </location>
</feature>
<comment type="caution">
    <text evidence="7">Lacks conserved residue(s) required for the propagation of feature annotation.</text>
</comment>
<dbReference type="HAMAP" id="MF_00107">
    <property type="entry name" value="IspF"/>
    <property type="match status" value="1"/>
</dbReference>
<evidence type="ECO:0000256" key="3">
    <source>
        <dbReference type="ARBA" id="ARBA00012579"/>
    </source>
</evidence>
<feature type="domain" description="2-C-methyl-D-erythritol 2,4-cyclodiphosphate synthase" evidence="9">
    <location>
        <begin position="6"/>
        <end position="171"/>
    </location>
</feature>
<dbReference type="SUPFAM" id="SSF69765">
    <property type="entry name" value="IpsF-like"/>
    <property type="match status" value="1"/>
</dbReference>
<comment type="subunit">
    <text evidence="7">Homotrimer.</text>
</comment>
<dbReference type="Proteomes" id="UP000029066">
    <property type="component" value="Unassembled WGS sequence"/>
</dbReference>
<dbReference type="Pfam" id="PF02542">
    <property type="entry name" value="YgbB"/>
    <property type="match status" value="1"/>
</dbReference>
<evidence type="ECO:0000256" key="1">
    <source>
        <dbReference type="ARBA" id="ARBA00000200"/>
    </source>
</evidence>
<dbReference type="GO" id="GO:0019288">
    <property type="term" value="P:isopentenyl diphosphate biosynthetic process, methylerythritol 4-phosphate pathway"/>
    <property type="evidence" value="ECO:0007669"/>
    <property type="project" value="UniProtKB-UniRule"/>
</dbReference>
<name>A0A087DCA4_9BIFI</name>
<evidence type="ECO:0000259" key="9">
    <source>
        <dbReference type="Pfam" id="PF02542"/>
    </source>
</evidence>
<evidence type="ECO:0000256" key="8">
    <source>
        <dbReference type="RuleBase" id="RU004395"/>
    </source>
</evidence>
<evidence type="ECO:0000256" key="7">
    <source>
        <dbReference type="HAMAP-Rule" id="MF_00107"/>
    </source>
</evidence>
<dbReference type="GO" id="GO:0008685">
    <property type="term" value="F:2-C-methyl-D-erythritol 2,4-cyclodiphosphate synthase activity"/>
    <property type="evidence" value="ECO:0007669"/>
    <property type="project" value="UniProtKB-UniRule"/>
</dbReference>
<dbReference type="InterPro" id="IPR020555">
    <property type="entry name" value="MECDP_synthase_CS"/>
</dbReference>
<dbReference type="PROSITE" id="PS01350">
    <property type="entry name" value="ISPF"/>
    <property type="match status" value="1"/>
</dbReference>
<comment type="catalytic activity">
    <reaction evidence="1 7 8">
        <text>4-CDP-2-C-methyl-D-erythritol 2-phosphate = 2-C-methyl-D-erythritol 2,4-cyclic diphosphate + CMP</text>
        <dbReference type="Rhea" id="RHEA:23864"/>
        <dbReference type="ChEBI" id="CHEBI:57919"/>
        <dbReference type="ChEBI" id="CHEBI:58483"/>
        <dbReference type="ChEBI" id="CHEBI:60377"/>
        <dbReference type="EC" id="4.6.1.12"/>
    </reaction>
</comment>
<dbReference type="GO" id="GO:0046872">
    <property type="term" value="F:metal ion binding"/>
    <property type="evidence" value="ECO:0007669"/>
    <property type="project" value="UniProtKB-KW"/>
</dbReference>
<accession>A0A087DCA4</accession>
<dbReference type="NCBIfam" id="TIGR00151">
    <property type="entry name" value="ispF"/>
    <property type="match status" value="1"/>
</dbReference>
<dbReference type="PANTHER" id="PTHR43181:SF1">
    <property type="entry name" value="2-C-METHYL-D-ERYTHRITOL 2,4-CYCLODIPHOSPHATE SYNTHASE, CHLOROPLASTIC"/>
    <property type="match status" value="1"/>
</dbReference>
<feature type="binding site" evidence="7">
    <location>
        <position position="156"/>
    </location>
    <ligand>
        <name>4-CDP-2-C-methyl-D-erythritol 2-phosphate</name>
        <dbReference type="ChEBI" id="CHEBI:57919"/>
    </ligand>
</feature>
<feature type="binding site" evidence="7">
    <location>
        <begin position="149"/>
        <end position="152"/>
    </location>
    <ligand>
        <name>4-CDP-2-C-methyl-D-erythritol 2-phosphate</name>
        <dbReference type="ChEBI" id="CHEBI:57919"/>
    </ligand>
</feature>
<gene>
    <name evidence="7" type="primary">ispF</name>
    <name evidence="10" type="ORF">BISA_1319</name>
</gene>
<dbReference type="InterPro" id="IPR003526">
    <property type="entry name" value="MECDP_synthase"/>
</dbReference>
<dbReference type="Gene3D" id="3.30.1330.50">
    <property type="entry name" value="2-C-methyl-D-erythritol 2,4-cyclodiphosphate synthase"/>
    <property type="match status" value="1"/>
</dbReference>
<keyword evidence="4 7" id="KW-0479">Metal-binding</keyword>
<dbReference type="GO" id="GO:0016114">
    <property type="term" value="P:terpenoid biosynthetic process"/>
    <property type="evidence" value="ECO:0007669"/>
    <property type="project" value="InterPro"/>
</dbReference>
<dbReference type="CDD" id="cd00554">
    <property type="entry name" value="MECDP_synthase"/>
    <property type="match status" value="1"/>
</dbReference>